<proteinExistence type="predicted"/>
<keyword evidence="2" id="KW-1185">Reference proteome</keyword>
<reference evidence="1 2" key="1">
    <citation type="submission" date="2015-02" db="EMBL/GenBank/DDBJ databases">
        <authorList>
            <person name="Ju K.-S."/>
            <person name="Doroghazi J.R."/>
            <person name="Metcalf W."/>
        </authorList>
    </citation>
    <scope>NUCLEOTIDE SEQUENCE [LARGE SCALE GENOMIC DNA]</scope>
    <source>
        <strain evidence="1 2">NRRL B-16140</strain>
    </source>
</reference>
<sequence>MTCQAGQVITPATRLVDEQTHVLREALTTALRSIITDLPHLAAKVTTQATRLRHTISERVFAAIVVAARGENPKKALPLCVASALWWISAESDAPGAQCGAMLAMRHLQSVRAPDNCKLGWFTEIARSTTSAIETRLAEHGRLISDLNRKTVLAKNLGFTGAAYARDAAMATHLTDGEAIDGWRRFGALYGAMRQLHADHARSTVDLDGHPRLVVPPLLLAHAFRQGNAGMVQELTRLLRSVPSGDPECHAVLRDLLRSPRTVSAYSRDLRRLHGKACDVLDGLSSAAEPRAALRAVLDSTLALPMPGSRELIGA</sequence>
<dbReference type="PATRIC" id="fig|68170.10.peg.9425"/>
<dbReference type="AlphaFoldDB" id="A0A0F0GJB9"/>
<dbReference type="Proteomes" id="UP000033393">
    <property type="component" value="Unassembled WGS sequence"/>
</dbReference>
<accession>A0A0F0GJB9</accession>
<dbReference type="EMBL" id="JYJG01000339">
    <property type="protein sequence ID" value="KJK42631.1"/>
    <property type="molecule type" value="Genomic_DNA"/>
</dbReference>
<protein>
    <submittedName>
        <fullName evidence="1">Uncharacterized protein</fullName>
    </submittedName>
</protein>
<evidence type="ECO:0000313" key="2">
    <source>
        <dbReference type="Proteomes" id="UP000033393"/>
    </source>
</evidence>
<comment type="caution">
    <text evidence="1">The sequence shown here is derived from an EMBL/GenBank/DDBJ whole genome shotgun (WGS) entry which is preliminary data.</text>
</comment>
<organism evidence="1 2">
    <name type="scientific">Lentzea aerocolonigenes</name>
    <name type="common">Lechevalieria aerocolonigenes</name>
    <name type="synonym">Saccharothrix aerocolonigenes</name>
    <dbReference type="NCBI Taxonomy" id="68170"/>
    <lineage>
        <taxon>Bacteria</taxon>
        <taxon>Bacillati</taxon>
        <taxon>Actinomycetota</taxon>
        <taxon>Actinomycetes</taxon>
        <taxon>Pseudonocardiales</taxon>
        <taxon>Pseudonocardiaceae</taxon>
        <taxon>Lentzea</taxon>
    </lineage>
</organism>
<name>A0A0F0GJB9_LENAE</name>
<gene>
    <name evidence="1" type="ORF">UK23_36365</name>
</gene>
<evidence type="ECO:0000313" key="1">
    <source>
        <dbReference type="EMBL" id="KJK42631.1"/>
    </source>
</evidence>